<reference evidence="2 3" key="1">
    <citation type="submission" date="2016-10" db="EMBL/GenBank/DDBJ databases">
        <authorList>
            <person name="de Groot N.N."/>
        </authorList>
    </citation>
    <scope>NUCLEOTIDE SEQUENCE [LARGE SCALE GENOMIC DNA]</scope>
    <source>
        <strain evidence="2 3">AR32</strain>
    </source>
</reference>
<accession>A0A1H5VUI8</accession>
<evidence type="ECO:0000259" key="1">
    <source>
        <dbReference type="Pfam" id="PF13480"/>
    </source>
</evidence>
<organism evidence="2 3">
    <name type="scientific">Xylanibacter ruminicola</name>
    <name type="common">Prevotella ruminicola</name>
    <dbReference type="NCBI Taxonomy" id="839"/>
    <lineage>
        <taxon>Bacteria</taxon>
        <taxon>Pseudomonadati</taxon>
        <taxon>Bacteroidota</taxon>
        <taxon>Bacteroidia</taxon>
        <taxon>Bacteroidales</taxon>
        <taxon>Prevotellaceae</taxon>
        <taxon>Xylanibacter</taxon>
    </lineage>
</organism>
<sequence>MVANLIKKSEKQLDFLFFYYLCSVKGLKTILYTKSSKLPVVDEENFFHSRELFEIAEQTPRQRPVMAITTDEEGRIVCHMLGIIRLRTFLFPPLFFIHFRVLGEGIYYNDSYKKEELFDEMLAKMKARMSHRTLFMEMSNMSQKMFGYKQLRQQGFFPVNWSSVHNSLHSHAPEERISAKMQKRIDTSHNKGVKTEIVTTEEDFKAFSKLLREHNFLKPKRYIPDNIFFRKLMEGQHGQLFVTKYHNKVIACAACVYSMGNAYLWYTAFRRKTYRHLHPDIIIVWDVMKDAYQKGYAHMCFMDVGLPFSKNPFREFILRFGGKEQSTYRWFRFSIRWVNALLSWLYRE</sequence>
<evidence type="ECO:0000313" key="2">
    <source>
        <dbReference type="EMBL" id="SEF90628.1"/>
    </source>
</evidence>
<dbReference type="PANTHER" id="PTHR36174">
    <property type="entry name" value="LIPID II:GLYCINE GLYCYLTRANSFERASE"/>
    <property type="match status" value="1"/>
</dbReference>
<dbReference type="EMBL" id="FNUV01000005">
    <property type="protein sequence ID" value="SEF90628.1"/>
    <property type="molecule type" value="Genomic_DNA"/>
</dbReference>
<name>A0A1H5VUI8_XYLRU</name>
<keyword evidence="2" id="KW-0808">Transferase</keyword>
<feature type="domain" description="BioF2-like acetyltransferase" evidence="1">
    <location>
        <begin position="191"/>
        <end position="302"/>
    </location>
</feature>
<dbReference type="GO" id="GO:0016740">
    <property type="term" value="F:transferase activity"/>
    <property type="evidence" value="ECO:0007669"/>
    <property type="project" value="UniProtKB-KW"/>
</dbReference>
<gene>
    <name evidence="2" type="ORF">SAMN05216354_2041</name>
</gene>
<dbReference type="InterPro" id="IPR016181">
    <property type="entry name" value="Acyl_CoA_acyltransferase"/>
</dbReference>
<dbReference type="Proteomes" id="UP000236735">
    <property type="component" value="Unassembled WGS sequence"/>
</dbReference>
<dbReference type="Pfam" id="PF13480">
    <property type="entry name" value="Acetyltransf_6"/>
    <property type="match status" value="1"/>
</dbReference>
<dbReference type="PANTHER" id="PTHR36174:SF1">
    <property type="entry name" value="LIPID II:GLYCINE GLYCYLTRANSFERASE"/>
    <property type="match status" value="1"/>
</dbReference>
<proteinExistence type="predicted"/>
<dbReference type="Gene3D" id="3.40.630.30">
    <property type="match status" value="1"/>
</dbReference>
<evidence type="ECO:0000313" key="3">
    <source>
        <dbReference type="Proteomes" id="UP000236735"/>
    </source>
</evidence>
<protein>
    <submittedName>
        <fullName evidence="2">Acetyltransferase (GNAT) domain-containing protein</fullName>
    </submittedName>
</protein>
<dbReference type="AlphaFoldDB" id="A0A1H5VUI8"/>
<dbReference type="InterPro" id="IPR050644">
    <property type="entry name" value="PG_Glycine_Bridge_Synth"/>
</dbReference>
<dbReference type="InterPro" id="IPR038740">
    <property type="entry name" value="BioF2-like_GNAT_dom"/>
</dbReference>
<dbReference type="SUPFAM" id="SSF55729">
    <property type="entry name" value="Acyl-CoA N-acyltransferases (Nat)"/>
    <property type="match status" value="1"/>
</dbReference>